<dbReference type="SUPFAM" id="SSF48452">
    <property type="entry name" value="TPR-like"/>
    <property type="match status" value="1"/>
</dbReference>
<dbReference type="Pfam" id="PF13401">
    <property type="entry name" value="AAA_22"/>
    <property type="match status" value="1"/>
</dbReference>
<dbReference type="InterPro" id="IPR011990">
    <property type="entry name" value="TPR-like_helical_dom_sf"/>
</dbReference>
<dbReference type="GO" id="GO:0016887">
    <property type="term" value="F:ATP hydrolysis activity"/>
    <property type="evidence" value="ECO:0007669"/>
    <property type="project" value="InterPro"/>
</dbReference>
<dbReference type="InterPro" id="IPR016032">
    <property type="entry name" value="Sig_transdc_resp-reg_C-effctor"/>
</dbReference>
<evidence type="ECO:0000313" key="3">
    <source>
        <dbReference type="Proteomes" id="UP000635245"/>
    </source>
</evidence>
<evidence type="ECO:0000259" key="1">
    <source>
        <dbReference type="PROSITE" id="PS50043"/>
    </source>
</evidence>
<keyword evidence="3" id="KW-1185">Reference proteome</keyword>
<dbReference type="PRINTS" id="PR00364">
    <property type="entry name" value="DISEASERSIST"/>
</dbReference>
<dbReference type="PANTHER" id="PTHR47691:SF3">
    <property type="entry name" value="HTH-TYPE TRANSCRIPTIONAL REGULATOR RV0890C-RELATED"/>
    <property type="match status" value="1"/>
</dbReference>
<organism evidence="2 3">
    <name type="scientific">Prauserella cavernicola</name>
    <dbReference type="NCBI Taxonomy" id="2800127"/>
    <lineage>
        <taxon>Bacteria</taxon>
        <taxon>Bacillati</taxon>
        <taxon>Actinomycetota</taxon>
        <taxon>Actinomycetes</taxon>
        <taxon>Pseudonocardiales</taxon>
        <taxon>Pseudonocardiaceae</taxon>
        <taxon>Prauserella</taxon>
    </lineage>
</organism>
<dbReference type="GO" id="GO:0003677">
    <property type="term" value="F:DNA binding"/>
    <property type="evidence" value="ECO:0007669"/>
    <property type="project" value="InterPro"/>
</dbReference>
<evidence type="ECO:0000313" key="2">
    <source>
        <dbReference type="EMBL" id="MBK1783342.1"/>
    </source>
</evidence>
<dbReference type="Proteomes" id="UP000635245">
    <property type="component" value="Unassembled WGS sequence"/>
</dbReference>
<protein>
    <submittedName>
        <fullName evidence="2">AAA family ATPase</fullName>
    </submittedName>
</protein>
<name>A0A934V2P9_9PSEU</name>
<dbReference type="GO" id="GO:0006355">
    <property type="term" value="P:regulation of DNA-templated transcription"/>
    <property type="evidence" value="ECO:0007669"/>
    <property type="project" value="InterPro"/>
</dbReference>
<dbReference type="AlphaFoldDB" id="A0A934V2P9"/>
<reference evidence="2" key="1">
    <citation type="submission" date="2020-12" db="EMBL/GenBank/DDBJ databases">
        <title>Prauserella sp. ASG 168, a novel actinomycete isolated from cave rock.</title>
        <authorList>
            <person name="Suriyachadkun C."/>
        </authorList>
    </citation>
    <scope>NUCLEOTIDE SEQUENCE</scope>
    <source>
        <strain evidence="2">ASG 168</strain>
    </source>
</reference>
<dbReference type="SUPFAM" id="SSF52540">
    <property type="entry name" value="P-loop containing nucleoside triphosphate hydrolases"/>
    <property type="match status" value="1"/>
</dbReference>
<comment type="caution">
    <text evidence="2">The sequence shown here is derived from an EMBL/GenBank/DDBJ whole genome shotgun (WGS) entry which is preliminary data.</text>
</comment>
<dbReference type="EMBL" id="JAENJH010000001">
    <property type="protein sequence ID" value="MBK1783342.1"/>
    <property type="molecule type" value="Genomic_DNA"/>
</dbReference>
<accession>A0A934V2P9</accession>
<dbReference type="InterPro" id="IPR027417">
    <property type="entry name" value="P-loop_NTPase"/>
</dbReference>
<feature type="domain" description="HTH luxR-type" evidence="1">
    <location>
        <begin position="702"/>
        <end position="767"/>
    </location>
</feature>
<dbReference type="Gene3D" id="3.40.50.300">
    <property type="entry name" value="P-loop containing nucleotide triphosphate hydrolases"/>
    <property type="match status" value="1"/>
</dbReference>
<dbReference type="Pfam" id="PF00196">
    <property type="entry name" value="GerE"/>
    <property type="match status" value="1"/>
</dbReference>
<dbReference type="RefSeq" id="WP_200314581.1">
    <property type="nucleotide sequence ID" value="NZ_JAENJH010000001.1"/>
</dbReference>
<dbReference type="InterPro" id="IPR000792">
    <property type="entry name" value="Tscrpt_reg_LuxR_C"/>
</dbReference>
<proteinExistence type="predicted"/>
<dbReference type="CDD" id="cd06170">
    <property type="entry name" value="LuxR_C_like"/>
    <property type="match status" value="1"/>
</dbReference>
<dbReference type="PANTHER" id="PTHR47691">
    <property type="entry name" value="REGULATOR-RELATED"/>
    <property type="match status" value="1"/>
</dbReference>
<dbReference type="PRINTS" id="PR00038">
    <property type="entry name" value="HTHLUXR"/>
</dbReference>
<dbReference type="InterPro" id="IPR036388">
    <property type="entry name" value="WH-like_DNA-bd_sf"/>
</dbReference>
<dbReference type="Gene3D" id="1.25.40.10">
    <property type="entry name" value="Tetratricopeptide repeat domain"/>
    <property type="match status" value="1"/>
</dbReference>
<sequence>MAAPMLLRGSSGNLPADLTSFVGRRRDRADVKRLLSGSRLVTLTGPGGVGKTRLSLRAGADVRRAFPDGVWFVELASVTSPALLAHTVATTLGLRTQSHSAIVATLVEHLADRSALLVFDNCEHVVSACATLLDELLRACPHLHVLVTSREPLGLFGETIRQVGPLPVPPAAGPDRANLIGYESVALFVDRARSVVPGFRLTSGNRDAVAEIVRGLDGIPLALELAAVRLRALSPAQLLDRLTDRFALLNSGNRTAPDRQRTLRGCVEWSYDLCTPGEQALWAGASVFSGGFELDAIEAVCPGTGRPGLLLDTLLSLVDKSILVSEDIGGVMRYRMLEAIAQYGLERLRATGELPAARVRHRDFYARLAGMSESEWTGTAQREWMERLRRDHANFEAALEFCATEPGEQEPGVLIAGGLREHWMRSGALDEGRLWLDTLLSRGGYSAETTARGLYAAAWLGIVQADLAYARPLIDRGREVSVELGDVARAQFDNLTGMSQLLTGDVRSAIKNTAHALAVFEGAHAVNQEISALISLQMAYGAAGDTTSALRRHADCVRRCEQIGDHWFRSYSLWHAGVMHWQRGDSQRAITTLRDALRLKRELADRLGAALCIEGIAWATTSRDPRRGAVLLGIAGVRFDALGTEANTLPWVTRPHAECEQELRGTLGEHQVRRAKARGARFGLADGVEYALEEQSGTARRDGAVPSGLTRREREVAGLVAQGLSNKAIASTLVISQRTAETHVENILTKLGFTSRTQIAAWLAREPG</sequence>
<dbReference type="SUPFAM" id="SSF46894">
    <property type="entry name" value="C-terminal effector domain of the bipartite response regulators"/>
    <property type="match status" value="1"/>
</dbReference>
<dbReference type="InterPro" id="IPR049945">
    <property type="entry name" value="AAA_22"/>
</dbReference>
<gene>
    <name evidence="2" type="ORF">JHE00_03315</name>
</gene>
<dbReference type="SMART" id="SM00421">
    <property type="entry name" value="HTH_LUXR"/>
    <property type="match status" value="1"/>
</dbReference>
<dbReference type="Gene3D" id="1.10.10.10">
    <property type="entry name" value="Winged helix-like DNA-binding domain superfamily/Winged helix DNA-binding domain"/>
    <property type="match status" value="1"/>
</dbReference>
<dbReference type="PROSITE" id="PS50043">
    <property type="entry name" value="HTH_LUXR_2"/>
    <property type="match status" value="1"/>
</dbReference>